<keyword evidence="4" id="KW-1185">Reference proteome</keyword>
<sequence length="232" mass="25747">MPTFLTGHQVSLIEPTSLNFSPVEREKLVIPSAHNQLTANDNHLAAGGGRAHTFKQNFMNAMSSGSASETSQHDKSEALLQFQFVDHEVLFDLTSIASQDEAAYEKLRALLADMMTRPVKVDISSKDQAQQLLFKNLELDFLAYKELSERLEMLAKLDHETESQKALAQQDRNRIRAVIASLHARLEKGQEALLGGTTLKALDVNRKDFELELDSLFTSVGFDSDMPVTGAT</sequence>
<evidence type="ECO:0000313" key="4">
    <source>
        <dbReference type="Proteomes" id="UP001304419"/>
    </source>
</evidence>
<dbReference type="EMBL" id="WEIA01000018">
    <property type="protein sequence ID" value="NLR23745.1"/>
    <property type="molecule type" value="Genomic_DNA"/>
</dbReference>
<organism evidence="1 3">
    <name type="scientific">Pseudoalteromonas maricaloris</name>
    <dbReference type="NCBI Taxonomy" id="184924"/>
    <lineage>
        <taxon>Bacteria</taxon>
        <taxon>Pseudomonadati</taxon>
        <taxon>Pseudomonadota</taxon>
        <taxon>Gammaproteobacteria</taxon>
        <taxon>Alteromonadales</taxon>
        <taxon>Pseudoalteromonadaceae</taxon>
        <taxon>Pseudoalteromonas</taxon>
    </lineage>
</organism>
<protein>
    <submittedName>
        <fullName evidence="1">Uncharacterized protein</fullName>
    </submittedName>
</protein>
<reference evidence="2 4" key="2">
    <citation type="submission" date="2023-10" db="EMBL/GenBank/DDBJ databases">
        <title>To unveil natural product biosynthetic capacity in Pseudoalteromonas.</title>
        <authorList>
            <person name="Wang J."/>
        </authorList>
    </citation>
    <scope>NUCLEOTIDE SEQUENCE [LARGE SCALE GENOMIC DNA]</scope>
    <source>
        <strain evidence="2 4">DSM 15914</strain>
    </source>
</reference>
<dbReference type="AlphaFoldDB" id="A0A8I2HDU1"/>
<dbReference type="Proteomes" id="UP000646877">
    <property type="component" value="Unassembled WGS sequence"/>
</dbReference>
<dbReference type="RefSeq" id="WP_130127354.1">
    <property type="nucleotide sequence ID" value="NZ_CBCSDF010000021.1"/>
</dbReference>
<accession>A0A8I2HDU1</accession>
<dbReference type="EMBL" id="CP137579">
    <property type="protein sequence ID" value="WOX31224.1"/>
    <property type="molecule type" value="Genomic_DNA"/>
</dbReference>
<proteinExistence type="predicted"/>
<reference evidence="1" key="1">
    <citation type="submission" date="2019-10" db="EMBL/GenBank/DDBJ databases">
        <authorList>
            <person name="Paulsen S."/>
        </authorList>
    </citation>
    <scope>NUCLEOTIDE SEQUENCE</scope>
    <source>
        <strain evidence="1">LMG 19692</strain>
    </source>
</reference>
<gene>
    <name evidence="1" type="ORF">F9Y85_20955</name>
    <name evidence="2" type="ORF">R5H13_19990</name>
</gene>
<evidence type="ECO:0000313" key="3">
    <source>
        <dbReference type="Proteomes" id="UP000646877"/>
    </source>
</evidence>
<evidence type="ECO:0000313" key="2">
    <source>
        <dbReference type="EMBL" id="WOX31224.1"/>
    </source>
</evidence>
<name>A0A8I2HDU1_9GAMM</name>
<evidence type="ECO:0000313" key="1">
    <source>
        <dbReference type="EMBL" id="NLR23745.1"/>
    </source>
</evidence>
<dbReference type="Proteomes" id="UP001304419">
    <property type="component" value="Chromosome 2"/>
</dbReference>